<evidence type="ECO:0000256" key="2">
    <source>
        <dbReference type="RuleBase" id="RU003750"/>
    </source>
</evidence>
<evidence type="ECO:0000256" key="3">
    <source>
        <dbReference type="SAM" id="Phobius"/>
    </source>
</evidence>
<dbReference type="AlphaFoldDB" id="A0A0U4C5L9"/>
<evidence type="ECO:0000256" key="1">
    <source>
        <dbReference type="ARBA" id="ARBA00022679"/>
    </source>
</evidence>
<dbReference type="InterPro" id="IPR043130">
    <property type="entry name" value="CDP-OH_PTrfase_TM_dom"/>
</dbReference>
<feature type="transmembrane region" description="Helical" evidence="3">
    <location>
        <begin position="155"/>
        <end position="178"/>
    </location>
</feature>
<keyword evidence="1 2" id="KW-0808">Transferase</keyword>
<dbReference type="InterPro" id="IPR000462">
    <property type="entry name" value="CDP-OH_P_trans"/>
</dbReference>
<accession>A0A0U4C5L9</accession>
<dbReference type="GO" id="GO:0008654">
    <property type="term" value="P:phospholipid biosynthetic process"/>
    <property type="evidence" value="ECO:0007669"/>
    <property type="project" value="InterPro"/>
</dbReference>
<dbReference type="KEGG" id="aer:AERYTH_16900"/>
<comment type="similarity">
    <text evidence="2">Belongs to the CDP-alcohol phosphatidyltransferase class-I family.</text>
</comment>
<keyword evidence="3" id="KW-0472">Membrane</keyword>
<dbReference type="GO" id="GO:0016020">
    <property type="term" value="C:membrane"/>
    <property type="evidence" value="ECO:0007669"/>
    <property type="project" value="InterPro"/>
</dbReference>
<keyword evidence="5" id="KW-1185">Reference proteome</keyword>
<dbReference type="Gene3D" id="1.20.120.1760">
    <property type="match status" value="1"/>
</dbReference>
<dbReference type="STRING" id="2041.AERYTH_16900"/>
<dbReference type="PROSITE" id="PS00379">
    <property type="entry name" value="CDP_ALCOHOL_P_TRANSF"/>
    <property type="match status" value="1"/>
</dbReference>
<keyword evidence="3" id="KW-1133">Transmembrane helix</keyword>
<protein>
    <submittedName>
        <fullName evidence="4">CDP-alcohol phosphatidyltransferase</fullName>
    </submittedName>
</protein>
<feature type="transmembrane region" description="Helical" evidence="3">
    <location>
        <begin position="20"/>
        <end position="38"/>
    </location>
</feature>
<sequence>MGLAPHRDVDLGDLRTVANLVTLVRTVGAVVTGVVAVVEARLDLLAVAYGVYWIGDMLDGLVARRRGEETRFGAVLDIVSDRACTSVLCVGVIGHLPETAVALVPFFLSFMVLDTMLSLAFLAWPLASPNDFAAVDPMVYRWNWSPPAKAVNTSAVVLLALVGLPWLSLSLVLAVAAVKVWSGRRVLRLLAPAGEGCG</sequence>
<reference evidence="4 5" key="1">
    <citation type="journal article" date="1991" name="Int. J. Syst. Bacteriol.">
        <title>Description of the erythromycin-producing bacterium Arthrobacter sp. strain NRRL B-3381 as Aeromicrobium erythreum gen. nov., sp. nov.</title>
        <authorList>
            <person name="Miller E.S."/>
            <person name="Woese C.R."/>
            <person name="Brenner S."/>
        </authorList>
    </citation>
    <scope>NUCLEOTIDE SEQUENCE [LARGE SCALE GENOMIC DNA]</scope>
    <source>
        <strain evidence="4 5">AR18</strain>
    </source>
</reference>
<dbReference type="EMBL" id="CP011502">
    <property type="protein sequence ID" value="ALX06255.1"/>
    <property type="molecule type" value="Genomic_DNA"/>
</dbReference>
<gene>
    <name evidence="4" type="ORF">AERYTH_16900</name>
</gene>
<proteinExistence type="inferred from homology"/>
<dbReference type="PATRIC" id="fig|2041.4.peg.3535"/>
<dbReference type="Proteomes" id="UP000067689">
    <property type="component" value="Chromosome"/>
</dbReference>
<name>A0A0U4C5L9_9ACTN</name>
<dbReference type="Pfam" id="PF01066">
    <property type="entry name" value="CDP-OH_P_transf"/>
    <property type="match status" value="1"/>
</dbReference>
<dbReference type="GO" id="GO:0016780">
    <property type="term" value="F:phosphotransferase activity, for other substituted phosphate groups"/>
    <property type="evidence" value="ECO:0007669"/>
    <property type="project" value="InterPro"/>
</dbReference>
<feature type="transmembrane region" description="Helical" evidence="3">
    <location>
        <begin position="100"/>
        <end position="124"/>
    </location>
</feature>
<evidence type="ECO:0000313" key="5">
    <source>
        <dbReference type="Proteomes" id="UP000067689"/>
    </source>
</evidence>
<organism evidence="4 5">
    <name type="scientific">Aeromicrobium erythreum</name>
    <dbReference type="NCBI Taxonomy" id="2041"/>
    <lineage>
        <taxon>Bacteria</taxon>
        <taxon>Bacillati</taxon>
        <taxon>Actinomycetota</taxon>
        <taxon>Actinomycetes</taxon>
        <taxon>Propionibacteriales</taxon>
        <taxon>Nocardioidaceae</taxon>
        <taxon>Aeromicrobium</taxon>
    </lineage>
</organism>
<evidence type="ECO:0000313" key="4">
    <source>
        <dbReference type="EMBL" id="ALX06255.1"/>
    </source>
</evidence>
<dbReference type="InterPro" id="IPR048254">
    <property type="entry name" value="CDP_ALCOHOL_P_TRANSF_CS"/>
</dbReference>
<keyword evidence="3" id="KW-0812">Transmembrane</keyword>